<dbReference type="AlphaFoldDB" id="A0A9D4CM52"/>
<protein>
    <submittedName>
        <fullName evidence="2">Uncharacterized protein</fullName>
    </submittedName>
</protein>
<dbReference type="Proteomes" id="UP000828390">
    <property type="component" value="Unassembled WGS sequence"/>
</dbReference>
<proteinExistence type="predicted"/>
<accession>A0A9D4CM52</accession>
<sequence length="103" mass="11784">MSQQGKDAVDTVDNDYQSDSWTEEDSLNDRLVGNLDTCLQPIDFREFNQVLCVAPGEKIVLLAYFKTFILKYSHSHRFSVESHVLIIHSVWYHCITVIFASGS</sequence>
<evidence type="ECO:0000313" key="3">
    <source>
        <dbReference type="Proteomes" id="UP000828390"/>
    </source>
</evidence>
<evidence type="ECO:0000256" key="1">
    <source>
        <dbReference type="SAM" id="MobiDB-lite"/>
    </source>
</evidence>
<name>A0A9D4CM52_DREPO</name>
<keyword evidence="3" id="KW-1185">Reference proteome</keyword>
<feature type="region of interest" description="Disordered" evidence="1">
    <location>
        <begin position="1"/>
        <end position="23"/>
    </location>
</feature>
<dbReference type="EMBL" id="JAIWYP010000012">
    <property type="protein sequence ID" value="KAH3727199.1"/>
    <property type="molecule type" value="Genomic_DNA"/>
</dbReference>
<gene>
    <name evidence="2" type="ORF">DPMN_053128</name>
</gene>
<reference evidence="2" key="1">
    <citation type="journal article" date="2019" name="bioRxiv">
        <title>The Genome of the Zebra Mussel, Dreissena polymorpha: A Resource for Invasive Species Research.</title>
        <authorList>
            <person name="McCartney M.A."/>
            <person name="Auch B."/>
            <person name="Kono T."/>
            <person name="Mallez S."/>
            <person name="Zhang Y."/>
            <person name="Obille A."/>
            <person name="Becker A."/>
            <person name="Abrahante J.E."/>
            <person name="Garbe J."/>
            <person name="Badalamenti J.P."/>
            <person name="Herman A."/>
            <person name="Mangelson H."/>
            <person name="Liachko I."/>
            <person name="Sullivan S."/>
            <person name="Sone E.D."/>
            <person name="Koren S."/>
            <person name="Silverstein K.A.T."/>
            <person name="Beckman K.B."/>
            <person name="Gohl D.M."/>
        </authorList>
    </citation>
    <scope>NUCLEOTIDE SEQUENCE</scope>
    <source>
        <strain evidence="2">Duluth1</strain>
        <tissue evidence="2">Whole animal</tissue>
    </source>
</reference>
<organism evidence="2 3">
    <name type="scientific">Dreissena polymorpha</name>
    <name type="common">Zebra mussel</name>
    <name type="synonym">Mytilus polymorpha</name>
    <dbReference type="NCBI Taxonomy" id="45954"/>
    <lineage>
        <taxon>Eukaryota</taxon>
        <taxon>Metazoa</taxon>
        <taxon>Spiralia</taxon>
        <taxon>Lophotrochozoa</taxon>
        <taxon>Mollusca</taxon>
        <taxon>Bivalvia</taxon>
        <taxon>Autobranchia</taxon>
        <taxon>Heteroconchia</taxon>
        <taxon>Euheterodonta</taxon>
        <taxon>Imparidentia</taxon>
        <taxon>Neoheterodontei</taxon>
        <taxon>Myida</taxon>
        <taxon>Dreissenoidea</taxon>
        <taxon>Dreissenidae</taxon>
        <taxon>Dreissena</taxon>
    </lineage>
</organism>
<reference evidence="2" key="2">
    <citation type="submission" date="2020-11" db="EMBL/GenBank/DDBJ databases">
        <authorList>
            <person name="McCartney M.A."/>
            <person name="Auch B."/>
            <person name="Kono T."/>
            <person name="Mallez S."/>
            <person name="Becker A."/>
            <person name="Gohl D.M."/>
            <person name="Silverstein K.A.T."/>
            <person name="Koren S."/>
            <person name="Bechman K.B."/>
            <person name="Herman A."/>
            <person name="Abrahante J.E."/>
            <person name="Garbe J."/>
        </authorList>
    </citation>
    <scope>NUCLEOTIDE SEQUENCE</scope>
    <source>
        <strain evidence="2">Duluth1</strain>
        <tissue evidence="2">Whole animal</tissue>
    </source>
</reference>
<comment type="caution">
    <text evidence="2">The sequence shown here is derived from an EMBL/GenBank/DDBJ whole genome shotgun (WGS) entry which is preliminary data.</text>
</comment>
<evidence type="ECO:0000313" key="2">
    <source>
        <dbReference type="EMBL" id="KAH3727199.1"/>
    </source>
</evidence>